<dbReference type="GO" id="GO:0031638">
    <property type="term" value="P:zymogen activation"/>
    <property type="evidence" value="ECO:0007669"/>
    <property type="project" value="TreeGrafter"/>
</dbReference>
<dbReference type="FunFam" id="3.10.250.10:FF:000001">
    <property type="entry name" value="Lysyl oxidase 4 isoform X1"/>
    <property type="match status" value="1"/>
</dbReference>
<dbReference type="Ensembl" id="ENSAPLT00020016221.1">
    <property type="protein sequence ID" value="ENSAPLP00020015059.1"/>
    <property type="gene ID" value="ENSAPLG00020010925.1"/>
</dbReference>
<dbReference type="InterPro" id="IPR001190">
    <property type="entry name" value="SRCR"/>
</dbReference>
<feature type="domain" description="SRCR" evidence="12">
    <location>
        <begin position="431"/>
        <end position="531"/>
    </location>
</feature>
<evidence type="ECO:0000256" key="9">
    <source>
        <dbReference type="ARBA" id="ARBA00064153"/>
    </source>
</evidence>
<reference evidence="13" key="2">
    <citation type="submission" date="2025-08" db="UniProtKB">
        <authorList>
            <consortium name="Ensembl"/>
        </authorList>
    </citation>
    <scope>IDENTIFICATION</scope>
</reference>
<feature type="disulfide bond" evidence="11">
    <location>
        <begin position="73"/>
        <end position="137"/>
    </location>
</feature>
<feature type="disulfide bond" evidence="11">
    <location>
        <begin position="500"/>
        <end position="510"/>
    </location>
</feature>
<evidence type="ECO:0000256" key="2">
    <source>
        <dbReference type="ARBA" id="ARBA00022525"/>
    </source>
</evidence>
<dbReference type="GO" id="GO:0005615">
    <property type="term" value="C:extracellular space"/>
    <property type="evidence" value="ECO:0007669"/>
    <property type="project" value="TreeGrafter"/>
</dbReference>
<keyword evidence="3" id="KW-0732">Signal</keyword>
<dbReference type="AlphaFoldDB" id="A0A8B9T2L4"/>
<keyword evidence="4" id="KW-0677">Repeat</keyword>
<evidence type="ECO:0000259" key="12">
    <source>
        <dbReference type="PROSITE" id="PS50287"/>
    </source>
</evidence>
<dbReference type="FunFam" id="3.10.250.10:FF:000006">
    <property type="entry name" value="neurotrypsin isoform X2"/>
    <property type="match status" value="2"/>
</dbReference>
<proteinExistence type="predicted"/>
<feature type="disulfide bond" evidence="11">
    <location>
        <begin position="333"/>
        <end position="397"/>
    </location>
</feature>
<dbReference type="PRINTS" id="PR00258">
    <property type="entry name" value="SPERACTRCPTR"/>
</dbReference>
<reference evidence="13" key="3">
    <citation type="submission" date="2025-09" db="UniProtKB">
        <authorList>
            <consortium name="Ensembl"/>
        </authorList>
    </citation>
    <scope>IDENTIFICATION</scope>
</reference>
<feature type="disulfide bond" evidence="11">
    <location>
        <begin position="346"/>
        <end position="407"/>
    </location>
</feature>
<evidence type="ECO:0000256" key="10">
    <source>
        <dbReference type="ARBA" id="ARBA00069168"/>
    </source>
</evidence>
<evidence type="ECO:0000256" key="11">
    <source>
        <dbReference type="PROSITE-ProRule" id="PRU00196"/>
    </source>
</evidence>
<comment type="caution">
    <text evidence="11">Lacks conserved residue(s) required for the propagation of feature annotation.</text>
</comment>
<comment type="function">
    <text evidence="8">Binds to extracellular matrix proteins. Binds to pathogen-associated molecular patterns (PAMPs) present on the cell walls of Gram-positive and Gram-negative bacteria and fungi, behaving as a pattern recognition receptor (PRR). Induces bacterial and fungal aggregation and subsequent inhibition of PAMP-induced cytokine release. Does not possess intrinsic bactericidal activity. May play a role in the innate defense and homeostasis of certain epithelial surfaces.</text>
</comment>
<dbReference type="PANTHER" id="PTHR48071:SF15">
    <property type="entry name" value="SRCR DOMAIN-CONTAINING PROTEIN"/>
    <property type="match status" value="1"/>
</dbReference>
<comment type="subcellular location">
    <subcellularLocation>
        <location evidence="1">Secreted</location>
    </subcellularLocation>
</comment>
<evidence type="ECO:0000256" key="5">
    <source>
        <dbReference type="ARBA" id="ARBA00023157"/>
    </source>
</evidence>
<organism evidence="13 14">
    <name type="scientific">Anas platyrhynchos</name>
    <name type="common">Mallard</name>
    <name type="synonym">Anas boschas</name>
    <dbReference type="NCBI Taxonomy" id="8839"/>
    <lineage>
        <taxon>Eukaryota</taxon>
        <taxon>Metazoa</taxon>
        <taxon>Chordata</taxon>
        <taxon>Craniata</taxon>
        <taxon>Vertebrata</taxon>
        <taxon>Euteleostomi</taxon>
        <taxon>Archelosauria</taxon>
        <taxon>Archosauria</taxon>
        <taxon>Dinosauria</taxon>
        <taxon>Saurischia</taxon>
        <taxon>Theropoda</taxon>
        <taxon>Coelurosauria</taxon>
        <taxon>Aves</taxon>
        <taxon>Neognathae</taxon>
        <taxon>Galloanserae</taxon>
        <taxon>Anseriformes</taxon>
        <taxon>Anatidae</taxon>
        <taxon>Anatinae</taxon>
        <taxon>Anas</taxon>
    </lineage>
</organism>
<dbReference type="Gene3D" id="3.10.250.10">
    <property type="entry name" value="SRCR-like domain"/>
    <property type="match status" value="4"/>
</dbReference>
<evidence type="ECO:0000256" key="6">
    <source>
        <dbReference type="ARBA" id="ARBA00023170"/>
    </source>
</evidence>
<keyword evidence="6" id="KW-0675">Receptor</keyword>
<dbReference type="PANTHER" id="PTHR48071">
    <property type="entry name" value="SRCR DOMAIN-CONTAINING PROTEIN"/>
    <property type="match status" value="1"/>
</dbReference>
<feature type="disulfide bond" evidence="11">
    <location>
        <begin position="242"/>
        <end position="252"/>
    </location>
</feature>
<dbReference type="Pfam" id="PF00530">
    <property type="entry name" value="SRCR"/>
    <property type="match status" value="4"/>
</dbReference>
<dbReference type="GO" id="GO:0004252">
    <property type="term" value="F:serine-type endopeptidase activity"/>
    <property type="evidence" value="ECO:0007669"/>
    <property type="project" value="TreeGrafter"/>
</dbReference>
<keyword evidence="2" id="KW-0964">Secreted</keyword>
<reference evidence="13" key="1">
    <citation type="submission" date="2019-08" db="EMBL/GenBank/DDBJ databases">
        <title>Three high-quality genomes provides insights into domestication of ducks.</title>
        <authorList>
            <person name="Hou Z.C."/>
            <person name="Zhu F."/>
            <person name="Yin Z.T."/>
            <person name="Zhang F."/>
        </authorList>
    </citation>
    <scope>NUCLEOTIDE SEQUENCE [LARGE SCALE GENOMIC DNA]</scope>
</reference>
<dbReference type="PROSITE" id="PS50287">
    <property type="entry name" value="SRCR_2"/>
    <property type="match status" value="4"/>
</dbReference>
<dbReference type="InterPro" id="IPR036772">
    <property type="entry name" value="SRCR-like_dom_sf"/>
</dbReference>
<comment type="subunit">
    <text evidence="9">Interacts with LGALS1 and laminin.</text>
</comment>
<evidence type="ECO:0000256" key="8">
    <source>
        <dbReference type="ARBA" id="ARBA00058074"/>
    </source>
</evidence>
<evidence type="ECO:0000313" key="14">
    <source>
        <dbReference type="Proteomes" id="UP000694400"/>
    </source>
</evidence>
<name>A0A8B9T2L4_ANAPL</name>
<dbReference type="FunFam" id="3.10.250.10:FF:000007">
    <property type="entry name" value="Soluble scavenger receptor cysteine-rich domain-containing protein SSC5D"/>
    <property type="match status" value="1"/>
</dbReference>
<dbReference type="Proteomes" id="UP000694400">
    <property type="component" value="Chromosome 37"/>
</dbReference>
<evidence type="ECO:0000256" key="1">
    <source>
        <dbReference type="ARBA" id="ARBA00004613"/>
    </source>
</evidence>
<evidence type="ECO:0000256" key="4">
    <source>
        <dbReference type="ARBA" id="ARBA00022737"/>
    </source>
</evidence>
<dbReference type="GO" id="GO:0005886">
    <property type="term" value="C:plasma membrane"/>
    <property type="evidence" value="ECO:0007669"/>
    <property type="project" value="TreeGrafter"/>
</dbReference>
<feature type="domain" description="SRCR" evidence="12">
    <location>
        <begin position="173"/>
        <end position="270"/>
    </location>
</feature>
<sequence>MVEVGRDLLWSSTSAPTGTPRAGSPSRETLQPLGNLCLEPVASQRVPLRLLDGPHRCAGRVEVYYSNRWGTVCDDQWDLDDANVVCRQLHCGIALSTSRPGEFRAGSGPIWLDDVNCTGTEVALSYCRANDWGKTNCHHGEDAGKKKKHTHTQKKTNTKMVVRLWNRQPREVLRLVNGPNRCAGRVELLYGHEWGTVCDDDWSFTDAKVVCRQLGCGTAVSAYSSAYFGQGTGPIWLDNVQCSGTEASLSECQAKPWGVNNCDHGEDAGVGDLVPSLFFLKLSKESDAPFLSHPVPPEGTAVKVPAQLRLQNGPSRCAGRVEVLHEHQWGTVCDDGWSLSEATVVCRQLSCGTAVSAPVLAHFGPGSGRVWLDNVNCTGAEAALSECHARPWGSNDCDHGEDAGVVCSGESCMNVHFAPSSDTDTSRHRLLRLVNGSNSCIGRVEVLHDQKWGTVCDDTWDINDAAVVCRELGCGTAMSAPGSAHFGQGSDPIWLDNVHCVGTESTFAECGLKSWGEHNCGHSEDAGVCQEPLLSYCRWHRSC</sequence>
<evidence type="ECO:0000256" key="3">
    <source>
        <dbReference type="ARBA" id="ARBA00022729"/>
    </source>
</evidence>
<evidence type="ECO:0000256" key="7">
    <source>
        <dbReference type="ARBA" id="ARBA00023180"/>
    </source>
</evidence>
<accession>A0A8B9T2L4</accession>
<evidence type="ECO:0000313" key="13">
    <source>
        <dbReference type="Ensembl" id="ENSAPLP00020015059.1"/>
    </source>
</evidence>
<feature type="disulfide bond" evidence="11">
    <location>
        <begin position="377"/>
        <end position="387"/>
    </location>
</feature>
<keyword evidence="5 11" id="KW-1015">Disulfide bond</keyword>
<protein>
    <recommendedName>
        <fullName evidence="10">Soluble scavenger receptor cysteine-rich domain-containing protein SSC5D</fullName>
    </recommendedName>
</protein>
<feature type="disulfide bond" evidence="11">
    <location>
        <begin position="456"/>
        <end position="520"/>
    </location>
</feature>
<dbReference type="SUPFAM" id="SSF56487">
    <property type="entry name" value="SRCR-like"/>
    <property type="match status" value="4"/>
</dbReference>
<feature type="disulfide bond" evidence="11">
    <location>
        <begin position="117"/>
        <end position="127"/>
    </location>
</feature>
<dbReference type="PROSITE" id="PS00420">
    <property type="entry name" value="SRCR_1"/>
    <property type="match status" value="2"/>
</dbReference>
<feature type="disulfide bond" evidence="11">
    <location>
        <begin position="198"/>
        <end position="262"/>
    </location>
</feature>
<keyword evidence="7" id="KW-0325">Glycoprotein</keyword>
<feature type="domain" description="SRCR" evidence="12">
    <location>
        <begin position="48"/>
        <end position="144"/>
    </location>
</feature>
<dbReference type="SMART" id="SM00202">
    <property type="entry name" value="SR"/>
    <property type="match status" value="4"/>
</dbReference>
<feature type="domain" description="SRCR" evidence="12">
    <location>
        <begin position="308"/>
        <end position="408"/>
    </location>
</feature>